<keyword evidence="3 6" id="KW-1133">Transmembrane helix</keyword>
<feature type="transmembrane region" description="Helical" evidence="6">
    <location>
        <begin position="153"/>
        <end position="175"/>
    </location>
</feature>
<dbReference type="GO" id="GO:0004252">
    <property type="term" value="F:serine-type endopeptidase activity"/>
    <property type="evidence" value="ECO:0007669"/>
    <property type="project" value="UniProtKB-UniRule"/>
</dbReference>
<dbReference type="PANTHER" id="PTHR10806:SF6">
    <property type="entry name" value="SIGNAL PEPTIDASE COMPLEX CATALYTIC SUBUNIT SEC11"/>
    <property type="match status" value="1"/>
</dbReference>
<comment type="subcellular location">
    <subcellularLocation>
        <location evidence="1">Membrane</location>
    </subcellularLocation>
</comment>
<dbReference type="Proteomes" id="UP000434639">
    <property type="component" value="Unassembled WGS sequence"/>
</dbReference>
<evidence type="ECO:0000313" key="8">
    <source>
        <dbReference type="Proteomes" id="UP000434639"/>
    </source>
</evidence>
<gene>
    <name evidence="7" type="ORF">GKZ89_14055</name>
</gene>
<evidence type="ECO:0000256" key="5">
    <source>
        <dbReference type="NCBIfam" id="TIGR02228"/>
    </source>
</evidence>
<evidence type="ECO:0000256" key="1">
    <source>
        <dbReference type="ARBA" id="ARBA00004370"/>
    </source>
</evidence>
<dbReference type="GO" id="GO:0006465">
    <property type="term" value="P:signal peptide processing"/>
    <property type="evidence" value="ECO:0007669"/>
    <property type="project" value="UniProtKB-UniRule"/>
</dbReference>
<dbReference type="CDD" id="cd06462">
    <property type="entry name" value="Peptidase_S24_S26"/>
    <property type="match status" value="1"/>
</dbReference>
<evidence type="ECO:0000256" key="4">
    <source>
        <dbReference type="ARBA" id="ARBA00023136"/>
    </source>
</evidence>
<evidence type="ECO:0000256" key="6">
    <source>
        <dbReference type="SAM" id="Phobius"/>
    </source>
</evidence>
<protein>
    <recommendedName>
        <fullName evidence="5">Signal peptidase I</fullName>
        <ecNumber evidence="5">3.4.21.89</ecNumber>
    </recommendedName>
</protein>
<accession>A0A7X2V5T4</accession>
<keyword evidence="4 6" id="KW-0472">Membrane</keyword>
<keyword evidence="2 6" id="KW-0812">Transmembrane</keyword>
<dbReference type="EMBL" id="WMIB01000015">
    <property type="protein sequence ID" value="MTH54524.1"/>
    <property type="molecule type" value="Genomic_DNA"/>
</dbReference>
<comment type="caution">
    <text evidence="7">The sequence shown here is derived from an EMBL/GenBank/DDBJ whole genome shotgun (WGS) entry which is preliminary data.</text>
</comment>
<evidence type="ECO:0000313" key="7">
    <source>
        <dbReference type="EMBL" id="MTH54524.1"/>
    </source>
</evidence>
<dbReference type="PANTHER" id="PTHR10806">
    <property type="entry name" value="SIGNAL PEPTIDASE COMPLEX CATALYTIC SUBUNIT SEC11"/>
    <property type="match status" value="1"/>
</dbReference>
<dbReference type="AlphaFoldDB" id="A0A7X2V5T4"/>
<dbReference type="GO" id="GO:0016020">
    <property type="term" value="C:membrane"/>
    <property type="evidence" value="ECO:0007669"/>
    <property type="project" value="UniProtKB-SubCell"/>
</dbReference>
<sequence length="191" mass="20751">MVKVTIKKLISNIITFVLFSLLILMTIVVISSKSSGGEPEIFGYQLKTVLSGSMEPAFNTGSIIAVQPAENAAALKSGDVITFMQSDNTIVTHRITDIIKNGDQTMYQTKGDNNKDADSQPVLSQNIIGVYTGLTIPYMGYFIDFAKSNMGTAFLLIVPGILLLIYSAYTITVALREVDKRQIGSDSERAV</sequence>
<dbReference type="InterPro" id="IPR001733">
    <property type="entry name" value="Peptidase_S26B"/>
</dbReference>
<dbReference type="EC" id="3.4.21.89" evidence="5"/>
<dbReference type="NCBIfam" id="TIGR02228">
    <property type="entry name" value="sigpep_I_arch"/>
    <property type="match status" value="1"/>
</dbReference>
<dbReference type="OrthoDB" id="2243765at2"/>
<proteinExistence type="predicted"/>
<evidence type="ECO:0000256" key="3">
    <source>
        <dbReference type="ARBA" id="ARBA00022989"/>
    </source>
</evidence>
<dbReference type="SUPFAM" id="SSF51306">
    <property type="entry name" value="LexA/Signal peptidase"/>
    <property type="match status" value="1"/>
</dbReference>
<name>A0A7X2V5T4_9BACI</name>
<dbReference type="NCBIfam" id="NF046067">
    <property type="entry name" value="SigPepSipWBacil"/>
    <property type="match status" value="1"/>
</dbReference>
<dbReference type="PRINTS" id="PR00728">
    <property type="entry name" value="SIGNALPTASE"/>
</dbReference>
<organism evidence="7 8">
    <name type="scientific">Metabacillus mangrovi</name>
    <dbReference type="NCBI Taxonomy" id="1491830"/>
    <lineage>
        <taxon>Bacteria</taxon>
        <taxon>Bacillati</taxon>
        <taxon>Bacillota</taxon>
        <taxon>Bacilli</taxon>
        <taxon>Bacillales</taxon>
        <taxon>Bacillaceae</taxon>
        <taxon>Metabacillus</taxon>
    </lineage>
</organism>
<dbReference type="RefSeq" id="WP_155113036.1">
    <property type="nucleotide sequence ID" value="NZ_WMIB01000015.1"/>
</dbReference>
<dbReference type="GO" id="GO:0009003">
    <property type="term" value="F:signal peptidase activity"/>
    <property type="evidence" value="ECO:0007669"/>
    <property type="project" value="UniProtKB-EC"/>
</dbReference>
<keyword evidence="8" id="KW-1185">Reference proteome</keyword>
<dbReference type="InterPro" id="IPR036286">
    <property type="entry name" value="LexA/Signal_pep-like_sf"/>
</dbReference>
<evidence type="ECO:0000256" key="2">
    <source>
        <dbReference type="ARBA" id="ARBA00022692"/>
    </source>
</evidence>
<keyword evidence="7" id="KW-0378">Hydrolase</keyword>
<feature type="transmembrane region" description="Helical" evidence="6">
    <location>
        <begin position="9"/>
        <end position="30"/>
    </location>
</feature>
<reference evidence="7 8" key="1">
    <citation type="journal article" date="2017" name="Int. J. Syst. Evol. Microbiol.">
        <title>Bacillus mangrovi sp. nov., isolated from a sediment sample from a mangrove forest.</title>
        <authorList>
            <person name="Gupta V."/>
            <person name="Singh P.K."/>
            <person name="Korpole S."/>
            <person name="Tanuku N.R.S."/>
            <person name="Pinnaka A.K."/>
        </authorList>
    </citation>
    <scope>NUCLEOTIDE SEQUENCE [LARGE SCALE GENOMIC DNA]</scope>
    <source>
        <strain evidence="7 8">KCTC 33872</strain>
    </source>
</reference>